<keyword evidence="2 8" id="KW-0436">Ligase</keyword>
<evidence type="ECO:0000313" key="12">
    <source>
        <dbReference type="EMBL" id="EDM77219.1"/>
    </source>
</evidence>
<evidence type="ECO:0000256" key="3">
    <source>
        <dbReference type="ARBA" id="ARBA00022741"/>
    </source>
</evidence>
<dbReference type="InterPro" id="IPR001278">
    <property type="entry name" value="Arg-tRNA-ligase"/>
</dbReference>
<comment type="catalytic activity">
    <reaction evidence="7 8">
        <text>tRNA(Arg) + L-arginine + ATP = L-arginyl-tRNA(Arg) + AMP + diphosphate</text>
        <dbReference type="Rhea" id="RHEA:20301"/>
        <dbReference type="Rhea" id="RHEA-COMP:9658"/>
        <dbReference type="Rhea" id="RHEA-COMP:9673"/>
        <dbReference type="ChEBI" id="CHEBI:30616"/>
        <dbReference type="ChEBI" id="CHEBI:32682"/>
        <dbReference type="ChEBI" id="CHEBI:33019"/>
        <dbReference type="ChEBI" id="CHEBI:78442"/>
        <dbReference type="ChEBI" id="CHEBI:78513"/>
        <dbReference type="ChEBI" id="CHEBI:456215"/>
        <dbReference type="EC" id="6.1.1.19"/>
    </reaction>
</comment>
<dbReference type="GO" id="GO:0004814">
    <property type="term" value="F:arginine-tRNA ligase activity"/>
    <property type="evidence" value="ECO:0007669"/>
    <property type="project" value="UniProtKB-UniRule"/>
</dbReference>
<dbReference type="Gene3D" id="3.30.1360.70">
    <property type="entry name" value="Arginyl tRNA synthetase N-terminal domain"/>
    <property type="match status" value="1"/>
</dbReference>
<evidence type="ECO:0000256" key="4">
    <source>
        <dbReference type="ARBA" id="ARBA00022840"/>
    </source>
</evidence>
<comment type="caution">
    <text evidence="12">The sequence shown here is derived from an EMBL/GenBank/DDBJ whole genome shotgun (WGS) entry which is preliminary data.</text>
</comment>
<dbReference type="SMART" id="SM01016">
    <property type="entry name" value="Arg_tRNA_synt_N"/>
    <property type="match status" value="1"/>
</dbReference>
<dbReference type="SMART" id="SM00836">
    <property type="entry name" value="DALR_1"/>
    <property type="match status" value="1"/>
</dbReference>
<dbReference type="Gene3D" id="3.40.50.620">
    <property type="entry name" value="HUPs"/>
    <property type="match status" value="1"/>
</dbReference>
<comment type="similarity">
    <text evidence="1 8 9">Belongs to the class-I aminoacyl-tRNA synthetase family.</text>
</comment>
<dbReference type="PANTHER" id="PTHR11956">
    <property type="entry name" value="ARGINYL-TRNA SYNTHETASE"/>
    <property type="match status" value="1"/>
</dbReference>
<dbReference type="EC" id="6.1.1.19" evidence="8"/>
<dbReference type="STRING" id="391625.PPSIR1_26758"/>
<keyword evidence="5 8" id="KW-0648">Protein biosynthesis</keyword>
<sequence length="619" mass="67781">MRPDALAQEVAKVLQPALPEAAGLDVAAVAELLAPPPKPEMGDLAFPCFRLAKALRNAPPKIAAALAGTLTEQGALGVEGLIAEASPAGPYLNLRLNPHRTGALLLPAWARGERPDYAGTAAHGDAKVMVEFSQPNTHKGFHVGHMRNLCLGDALVRLLRATGNEVVAANYLGDVGTHVAKCMWGLETFAGEPPTEHRGEWLGKIYEQSTSRLDAWKAAADEGDEAAKAEYEAARARMSEILRGIETRVPEHREAWERTRQWSLDAFDEIYAWTRVDFERVFYESEVDEPGLKLVEEYLEKGVFIESQGAVGIENPEVEHMPFFMLRKSDGTGLYATKDLALARMKFEEYGVDRSIYVVDARQSDHFRQVFLTLKKMGFDQAQLCEHVAYEMVELPDGAMSSRKGNVILFRALREQLAAALESSHFEGIRSNPDMLAEWGADEASANAAMAKAIEDVSLGAIKYGMLARDNNQKIVFDMDKWTMVAGGDGGAALQYVTARSASLLRKNAAIGKTLDPALLEDGATLEPGTLTEPAERGLMQELINLPGTVAHASKLLRPSLLCAQLYAISRAYNRFQQTCNVKNQEGGLLQSRLLLVQATREALSWGLSLLGIPVLERM</sequence>
<feature type="short sequence motif" description="'HIGH' region" evidence="8">
    <location>
        <begin position="135"/>
        <end position="145"/>
    </location>
</feature>
<evidence type="ECO:0000256" key="9">
    <source>
        <dbReference type="RuleBase" id="RU363038"/>
    </source>
</evidence>
<dbReference type="Gene3D" id="1.10.730.10">
    <property type="entry name" value="Isoleucyl-tRNA Synthetase, Domain 1"/>
    <property type="match status" value="1"/>
</dbReference>
<dbReference type="InterPro" id="IPR009080">
    <property type="entry name" value="tRNAsynth_Ia_anticodon-bd"/>
</dbReference>
<organism evidence="12 13">
    <name type="scientific">Plesiocystis pacifica SIR-1</name>
    <dbReference type="NCBI Taxonomy" id="391625"/>
    <lineage>
        <taxon>Bacteria</taxon>
        <taxon>Pseudomonadati</taxon>
        <taxon>Myxococcota</taxon>
        <taxon>Polyangia</taxon>
        <taxon>Nannocystales</taxon>
        <taxon>Nannocystaceae</taxon>
        <taxon>Plesiocystis</taxon>
    </lineage>
</organism>
<keyword evidence="8" id="KW-0963">Cytoplasm</keyword>
<dbReference type="Proteomes" id="UP000005801">
    <property type="component" value="Unassembled WGS sequence"/>
</dbReference>
<dbReference type="AlphaFoldDB" id="A6GAB7"/>
<dbReference type="HAMAP" id="MF_00123">
    <property type="entry name" value="Arg_tRNA_synth"/>
    <property type="match status" value="1"/>
</dbReference>
<evidence type="ECO:0000256" key="8">
    <source>
        <dbReference type="HAMAP-Rule" id="MF_00123"/>
    </source>
</evidence>
<dbReference type="InterPro" id="IPR005148">
    <property type="entry name" value="Arg-tRNA-synth_N"/>
</dbReference>
<reference evidence="12 13" key="1">
    <citation type="submission" date="2007-06" db="EMBL/GenBank/DDBJ databases">
        <authorList>
            <person name="Shimkets L."/>
            <person name="Ferriera S."/>
            <person name="Johnson J."/>
            <person name="Kravitz S."/>
            <person name="Beeson K."/>
            <person name="Sutton G."/>
            <person name="Rogers Y.-H."/>
            <person name="Friedman R."/>
            <person name="Frazier M."/>
            <person name="Venter J.C."/>
        </authorList>
    </citation>
    <scope>NUCLEOTIDE SEQUENCE [LARGE SCALE GENOMIC DNA]</scope>
    <source>
        <strain evidence="12 13">SIR-1</strain>
    </source>
</reference>
<dbReference type="InterPro" id="IPR036695">
    <property type="entry name" value="Arg-tRNA-synth_N_sf"/>
</dbReference>
<feature type="domain" description="Arginyl tRNA synthetase N-terminal" evidence="11">
    <location>
        <begin position="4"/>
        <end position="96"/>
    </location>
</feature>
<dbReference type="SUPFAM" id="SSF47323">
    <property type="entry name" value="Anticodon-binding domain of a subclass of class I aminoacyl-tRNA synthetases"/>
    <property type="match status" value="1"/>
</dbReference>
<evidence type="ECO:0000256" key="7">
    <source>
        <dbReference type="ARBA" id="ARBA00049339"/>
    </source>
</evidence>
<keyword evidence="3 8" id="KW-0547">Nucleotide-binding</keyword>
<dbReference type="RefSeq" id="WP_006973659.1">
    <property type="nucleotide sequence ID" value="NZ_ABCS01000050.1"/>
</dbReference>
<dbReference type="GO" id="GO:0005737">
    <property type="term" value="C:cytoplasm"/>
    <property type="evidence" value="ECO:0007669"/>
    <property type="project" value="UniProtKB-SubCell"/>
</dbReference>
<dbReference type="Pfam" id="PF05746">
    <property type="entry name" value="DALR_1"/>
    <property type="match status" value="1"/>
</dbReference>
<keyword evidence="4 8" id="KW-0067">ATP-binding</keyword>
<evidence type="ECO:0000256" key="6">
    <source>
        <dbReference type="ARBA" id="ARBA00023146"/>
    </source>
</evidence>
<proteinExistence type="inferred from homology"/>
<evidence type="ECO:0000259" key="11">
    <source>
        <dbReference type="SMART" id="SM01016"/>
    </source>
</evidence>
<accession>A6GAB7</accession>
<dbReference type="InterPro" id="IPR008909">
    <property type="entry name" value="DALR_anticod-bd"/>
</dbReference>
<evidence type="ECO:0000256" key="1">
    <source>
        <dbReference type="ARBA" id="ARBA00005594"/>
    </source>
</evidence>
<dbReference type="InterPro" id="IPR035684">
    <property type="entry name" value="ArgRS_core"/>
</dbReference>
<dbReference type="GO" id="GO:0005524">
    <property type="term" value="F:ATP binding"/>
    <property type="evidence" value="ECO:0007669"/>
    <property type="project" value="UniProtKB-UniRule"/>
</dbReference>
<dbReference type="Pfam" id="PF00750">
    <property type="entry name" value="tRNA-synt_1d"/>
    <property type="match status" value="1"/>
</dbReference>
<evidence type="ECO:0000256" key="5">
    <source>
        <dbReference type="ARBA" id="ARBA00022917"/>
    </source>
</evidence>
<dbReference type="NCBIfam" id="TIGR00456">
    <property type="entry name" value="argS"/>
    <property type="match status" value="1"/>
</dbReference>
<dbReference type="InterPro" id="IPR014729">
    <property type="entry name" value="Rossmann-like_a/b/a_fold"/>
</dbReference>
<evidence type="ECO:0000259" key="10">
    <source>
        <dbReference type="SMART" id="SM00836"/>
    </source>
</evidence>
<gene>
    <name evidence="8" type="primary">argS</name>
    <name evidence="12" type="ORF">PPSIR1_26758</name>
</gene>
<comment type="subunit">
    <text evidence="8">Monomer.</text>
</comment>
<keyword evidence="6 8" id="KW-0030">Aminoacyl-tRNA synthetase</keyword>
<evidence type="ECO:0000256" key="2">
    <source>
        <dbReference type="ARBA" id="ARBA00022598"/>
    </source>
</evidence>
<protein>
    <recommendedName>
        <fullName evidence="8">Arginine--tRNA ligase</fullName>
        <ecNumber evidence="8">6.1.1.19</ecNumber>
    </recommendedName>
    <alternativeName>
        <fullName evidence="8">Arginyl-tRNA synthetase</fullName>
        <shortName evidence="8">ArgRS</shortName>
    </alternativeName>
</protein>
<keyword evidence="13" id="KW-1185">Reference proteome</keyword>
<comment type="subcellular location">
    <subcellularLocation>
        <location evidence="8">Cytoplasm</location>
    </subcellularLocation>
</comment>
<dbReference type="SUPFAM" id="SSF52374">
    <property type="entry name" value="Nucleotidylyl transferase"/>
    <property type="match status" value="1"/>
</dbReference>
<dbReference type="OrthoDB" id="9803211at2"/>
<dbReference type="SUPFAM" id="SSF55190">
    <property type="entry name" value="Arginyl-tRNA synthetase (ArgRS), N-terminal 'additional' domain"/>
    <property type="match status" value="1"/>
</dbReference>
<name>A6GAB7_9BACT</name>
<feature type="domain" description="DALR anticodon binding" evidence="10">
    <location>
        <begin position="494"/>
        <end position="619"/>
    </location>
</feature>
<evidence type="ECO:0000313" key="13">
    <source>
        <dbReference type="Proteomes" id="UP000005801"/>
    </source>
</evidence>
<dbReference type="EMBL" id="ABCS01000050">
    <property type="protein sequence ID" value="EDM77219.1"/>
    <property type="molecule type" value="Genomic_DNA"/>
</dbReference>
<dbReference type="GO" id="GO:0006420">
    <property type="term" value="P:arginyl-tRNA aminoacylation"/>
    <property type="evidence" value="ECO:0007669"/>
    <property type="project" value="UniProtKB-UniRule"/>
</dbReference>
<dbReference type="Pfam" id="PF03485">
    <property type="entry name" value="Arg_tRNA_synt_N"/>
    <property type="match status" value="1"/>
</dbReference>
<dbReference type="PANTHER" id="PTHR11956:SF5">
    <property type="entry name" value="ARGININE--TRNA LIGASE, CYTOPLASMIC"/>
    <property type="match status" value="1"/>
</dbReference>
<dbReference type="PRINTS" id="PR01038">
    <property type="entry name" value="TRNASYNTHARG"/>
</dbReference>
<dbReference type="eggNOG" id="COG0018">
    <property type="taxonomic scope" value="Bacteria"/>
</dbReference>